<keyword evidence="2" id="KW-1185">Reference proteome</keyword>
<organism evidence="1 2">
    <name type="scientific">Nesterenkonia sandarakina</name>
    <dbReference type="NCBI Taxonomy" id="272918"/>
    <lineage>
        <taxon>Bacteria</taxon>
        <taxon>Bacillati</taxon>
        <taxon>Actinomycetota</taxon>
        <taxon>Actinomycetes</taxon>
        <taxon>Micrococcales</taxon>
        <taxon>Micrococcaceae</taxon>
        <taxon>Nesterenkonia</taxon>
    </lineage>
</organism>
<dbReference type="EMBL" id="PVTY01000009">
    <property type="protein sequence ID" value="PRZ15168.1"/>
    <property type="molecule type" value="Genomic_DNA"/>
</dbReference>
<name>A0A2T0YJ21_9MICC</name>
<evidence type="ECO:0000313" key="1">
    <source>
        <dbReference type="EMBL" id="PRZ15168.1"/>
    </source>
</evidence>
<dbReference type="AlphaFoldDB" id="A0A2T0YJ21"/>
<dbReference type="Proteomes" id="UP000238217">
    <property type="component" value="Unassembled WGS sequence"/>
</dbReference>
<sequence length="96" mass="10598">MTDYDKIHRCRAGINTAVLQLQEAKDQLKGINPDGGELPTVIGPVRFEDAYRGLARAIGGGHDYYDQWTPASQASHRGYARVVLEGAGFQVQERQP</sequence>
<reference evidence="1 2" key="1">
    <citation type="submission" date="2018-03" db="EMBL/GenBank/DDBJ databases">
        <title>Comparative analysis of microorganisms from saline springs in Andes Mountain Range, Colombia.</title>
        <authorList>
            <person name="Rubin E."/>
        </authorList>
    </citation>
    <scope>NUCLEOTIDE SEQUENCE [LARGE SCALE GENOMIC DNA]</scope>
    <source>
        <strain evidence="1 2">CG 35</strain>
    </source>
</reference>
<accession>A0A2T0YJ21</accession>
<gene>
    <name evidence="1" type="ORF">BCL67_10989</name>
</gene>
<dbReference type="RefSeq" id="WP_106123092.1">
    <property type="nucleotide sequence ID" value="NZ_PVTY01000009.1"/>
</dbReference>
<protein>
    <submittedName>
        <fullName evidence="1">Uncharacterized protein</fullName>
    </submittedName>
</protein>
<dbReference type="OrthoDB" id="9840468at2"/>
<proteinExistence type="predicted"/>
<comment type="caution">
    <text evidence="1">The sequence shown here is derived from an EMBL/GenBank/DDBJ whole genome shotgun (WGS) entry which is preliminary data.</text>
</comment>
<evidence type="ECO:0000313" key="2">
    <source>
        <dbReference type="Proteomes" id="UP000238217"/>
    </source>
</evidence>